<dbReference type="Proteomes" id="UP000620874">
    <property type="component" value="Unassembled WGS sequence"/>
</dbReference>
<proteinExistence type="predicted"/>
<evidence type="ECO:0000313" key="2">
    <source>
        <dbReference type="EMBL" id="MBD8040338.1"/>
    </source>
</evidence>
<reference evidence="2 3" key="1">
    <citation type="submission" date="2020-08" db="EMBL/GenBank/DDBJ databases">
        <title>A Genomic Blueprint of the Chicken Gut Microbiome.</title>
        <authorList>
            <person name="Gilroy R."/>
            <person name="Ravi A."/>
            <person name="Getino M."/>
            <person name="Pursley I."/>
            <person name="Horton D.L."/>
            <person name="Alikhan N.-F."/>
            <person name="Baker D."/>
            <person name="Gharbi K."/>
            <person name="Hall N."/>
            <person name="Watson M."/>
            <person name="Adriaenssens E.M."/>
            <person name="Foster-Nyarko E."/>
            <person name="Jarju S."/>
            <person name="Secka A."/>
            <person name="Antonio M."/>
            <person name="Oren A."/>
            <person name="Chaudhuri R."/>
            <person name="La Ragione R.M."/>
            <person name="Hildebrand F."/>
            <person name="Pallen M.J."/>
        </authorList>
    </citation>
    <scope>NUCLEOTIDE SEQUENCE [LARGE SCALE GENOMIC DNA]</scope>
    <source>
        <strain evidence="2 3">Sa1CVN1</strain>
    </source>
</reference>
<dbReference type="PROSITE" id="PS51257">
    <property type="entry name" value="PROKAR_LIPOPROTEIN"/>
    <property type="match status" value="1"/>
</dbReference>
<dbReference type="InterPro" id="IPR019853">
    <property type="entry name" value="GldB-like"/>
</dbReference>
<dbReference type="RefSeq" id="WP_087209837.1">
    <property type="nucleotide sequence ID" value="NZ_JACSPP010000018.1"/>
</dbReference>
<organism evidence="2 3">
    <name type="scientific">Phocaeicola intestinalis</name>
    <dbReference type="NCBI Taxonomy" id="2762212"/>
    <lineage>
        <taxon>Bacteria</taxon>
        <taxon>Pseudomonadati</taxon>
        <taxon>Bacteroidota</taxon>
        <taxon>Bacteroidia</taxon>
        <taxon>Bacteroidales</taxon>
        <taxon>Bacteroidaceae</taxon>
        <taxon>Phocaeicola</taxon>
    </lineage>
</organism>
<feature type="chain" id="PRO_5045557009" evidence="1">
    <location>
        <begin position="16"/>
        <end position="328"/>
    </location>
</feature>
<comment type="caution">
    <text evidence="2">The sequence shown here is derived from an EMBL/GenBank/DDBJ whole genome shotgun (WGS) entry which is preliminary data.</text>
</comment>
<keyword evidence="1" id="KW-0732">Signal</keyword>
<evidence type="ECO:0000313" key="3">
    <source>
        <dbReference type="Proteomes" id="UP000620874"/>
    </source>
</evidence>
<dbReference type="Pfam" id="PF25594">
    <property type="entry name" value="GldB_lipo"/>
    <property type="match status" value="1"/>
</dbReference>
<evidence type="ECO:0000256" key="1">
    <source>
        <dbReference type="SAM" id="SignalP"/>
    </source>
</evidence>
<sequence length="328" mass="38077">MKKLLFILLSVIAFASCQSDMQSGDALSDRRIKVFRYDRLQYEATVMNSISAIQKMNMDYPQATRILIEDVLMLGSVDAPDINERLCTYYSDSVLLRLMEEAEEKFSDMTPIEERLTEGFKRLKKEIPSLPVPQVYAQISALNQSVVVGDSLLGISLDKYMGEDYPLYKRYYYAYQRRSMTPERILPDCFTFYLVSLYPFGWETGHRTLFDVMMHQGKINWLVRKILGYSSDAEMLGYTKAETDWCKKNGKKLWDWMVRRGHLSSTDPMVIRAYTHPDPNIILKGEPIPPIVGVWLGMQLTDKYMKEHPDVSVEALLECEDFRELTLE</sequence>
<feature type="signal peptide" evidence="1">
    <location>
        <begin position="1"/>
        <end position="15"/>
    </location>
</feature>
<name>A0ABR8Y7Z3_9BACT</name>
<gene>
    <name evidence="2" type="ORF">H9625_07755</name>
</gene>
<protein>
    <submittedName>
        <fullName evidence="2">Gliding motility lipoprotein GldB</fullName>
    </submittedName>
</protein>
<keyword evidence="3" id="KW-1185">Reference proteome</keyword>
<dbReference type="EMBL" id="JACSPP010000018">
    <property type="protein sequence ID" value="MBD8040338.1"/>
    <property type="molecule type" value="Genomic_DNA"/>
</dbReference>
<accession>A0ABR8Y7Z3</accession>
<keyword evidence="2" id="KW-0449">Lipoprotein</keyword>